<name>A0A1H4EJ16_9BACT</name>
<evidence type="ECO:0000256" key="2">
    <source>
        <dbReference type="ARBA" id="ARBA00006275"/>
    </source>
</evidence>
<dbReference type="InterPro" id="IPR033985">
    <property type="entry name" value="SusD-like_N"/>
</dbReference>
<keyword evidence="10" id="KW-1185">Reference proteome</keyword>
<comment type="similarity">
    <text evidence="2">Belongs to the SusD family.</text>
</comment>
<keyword evidence="3 6" id="KW-0732">Signal</keyword>
<dbReference type="EMBL" id="FNRI01000007">
    <property type="protein sequence ID" value="SEA84877.1"/>
    <property type="molecule type" value="Genomic_DNA"/>
</dbReference>
<evidence type="ECO:0000256" key="4">
    <source>
        <dbReference type="ARBA" id="ARBA00023136"/>
    </source>
</evidence>
<keyword evidence="5" id="KW-0998">Cell outer membrane</keyword>
<evidence type="ECO:0000256" key="5">
    <source>
        <dbReference type="ARBA" id="ARBA00023237"/>
    </source>
</evidence>
<dbReference type="RefSeq" id="WP_010265597.1">
    <property type="nucleotide sequence ID" value="NZ_CAEG01000016.1"/>
</dbReference>
<dbReference type="Proteomes" id="UP000183253">
    <property type="component" value="Unassembled WGS sequence"/>
</dbReference>
<dbReference type="Pfam" id="PF07980">
    <property type="entry name" value="SusD_RagB"/>
    <property type="match status" value="1"/>
</dbReference>
<proteinExistence type="inferred from homology"/>
<dbReference type="PROSITE" id="PS51257">
    <property type="entry name" value="PROKAR_LIPOPROTEIN"/>
    <property type="match status" value="1"/>
</dbReference>
<feature type="signal peptide" evidence="6">
    <location>
        <begin position="1"/>
        <end position="22"/>
    </location>
</feature>
<dbReference type="Pfam" id="PF14322">
    <property type="entry name" value="SusD-like_3"/>
    <property type="match status" value="1"/>
</dbReference>
<sequence>MKKFSTLFIAALLLAGWSSGCADYLNTVPVDKSSPNTFLKGVEQAKSMLAGIYYCFYDDSPAYITPYTYENMCDNSYNHHTWEFSAEFASGTQTAASWWAELKWTKDWQAISRANSLIRSMALATGISPADSRKILAEARFLRAWFYFDMVRFYGRVPLVDENSPQENAPREELDKVMAFIKGDVEYAVGNLDNIPGGEVACLGSALMLQLQIAQYEYDNATVIACAKAIKELGYDLYGDFRKLFLDEGINDPSNREVIFKVNYAEDLQSSYMTQLWYNWFSFNTTLEAVNSFFTANGLPVKPLEADNGASIPADPAYDKDYPFENRDPRLKLSVLCPGDEYRCDGTSRYQVHWQPANWDNKTGFAAKKGANETLVNLNNDGGDKILMRYGEVLLAWAEAENEENGPKGAYEMIDQLRRRVGMVTLTESLPNLTKETMRALIRNERRVELFHEGQRWHDIRRWKIAEKVMTDAHGLDVSKLQYYPSSGATSPYWQYEEIVVDKRSFNKDRDYLWPIPLKELNANPLIRDDQNPGY</sequence>
<evidence type="ECO:0000256" key="6">
    <source>
        <dbReference type="SAM" id="SignalP"/>
    </source>
</evidence>
<feature type="domain" description="RagB/SusD" evidence="7">
    <location>
        <begin position="257"/>
        <end position="535"/>
    </location>
</feature>
<accession>A0A1H4EJ16</accession>
<evidence type="ECO:0000256" key="1">
    <source>
        <dbReference type="ARBA" id="ARBA00004442"/>
    </source>
</evidence>
<dbReference type="GO" id="GO:0009279">
    <property type="term" value="C:cell outer membrane"/>
    <property type="evidence" value="ECO:0007669"/>
    <property type="project" value="UniProtKB-SubCell"/>
</dbReference>
<evidence type="ECO:0000313" key="10">
    <source>
        <dbReference type="Proteomes" id="UP000183253"/>
    </source>
</evidence>
<dbReference type="SUPFAM" id="SSF48452">
    <property type="entry name" value="TPR-like"/>
    <property type="match status" value="1"/>
</dbReference>
<dbReference type="OrthoDB" id="1109873at2"/>
<protein>
    <submittedName>
        <fullName evidence="9">Starch-binding associating with outer membrane</fullName>
    </submittedName>
</protein>
<comment type="subcellular location">
    <subcellularLocation>
        <location evidence="1">Cell outer membrane</location>
    </subcellularLocation>
</comment>
<dbReference type="InterPro" id="IPR011990">
    <property type="entry name" value="TPR-like_helical_dom_sf"/>
</dbReference>
<feature type="chain" id="PRO_5010263623" evidence="6">
    <location>
        <begin position="23"/>
        <end position="535"/>
    </location>
</feature>
<keyword evidence="4" id="KW-0472">Membrane</keyword>
<organism evidence="9 10">
    <name type="scientific">Alistipes timonensis JC136</name>
    <dbReference type="NCBI Taxonomy" id="1033731"/>
    <lineage>
        <taxon>Bacteria</taxon>
        <taxon>Pseudomonadati</taxon>
        <taxon>Bacteroidota</taxon>
        <taxon>Bacteroidia</taxon>
        <taxon>Bacteroidales</taxon>
        <taxon>Rikenellaceae</taxon>
        <taxon>Alistipes</taxon>
    </lineage>
</organism>
<evidence type="ECO:0000256" key="3">
    <source>
        <dbReference type="ARBA" id="ARBA00022729"/>
    </source>
</evidence>
<feature type="domain" description="SusD-like N-terminal" evidence="8">
    <location>
        <begin position="33"/>
        <end position="189"/>
    </location>
</feature>
<dbReference type="Gene3D" id="1.25.40.390">
    <property type="match status" value="1"/>
</dbReference>
<dbReference type="InterPro" id="IPR012944">
    <property type="entry name" value="SusD_RagB_dom"/>
</dbReference>
<evidence type="ECO:0000259" key="7">
    <source>
        <dbReference type="Pfam" id="PF07980"/>
    </source>
</evidence>
<reference evidence="9 10" key="1">
    <citation type="submission" date="2016-10" db="EMBL/GenBank/DDBJ databases">
        <authorList>
            <person name="de Groot N.N."/>
        </authorList>
    </citation>
    <scope>NUCLEOTIDE SEQUENCE [LARGE SCALE GENOMIC DNA]</scope>
    <source>
        <strain evidence="9 10">DSM 25383</strain>
    </source>
</reference>
<dbReference type="STRING" id="1033731.SAMN05444145_107125"/>
<evidence type="ECO:0000313" key="9">
    <source>
        <dbReference type="EMBL" id="SEA84877.1"/>
    </source>
</evidence>
<dbReference type="AlphaFoldDB" id="A0A1H4EJ16"/>
<gene>
    <name evidence="9" type="ORF">SAMN05444145_107125</name>
</gene>
<evidence type="ECO:0000259" key="8">
    <source>
        <dbReference type="Pfam" id="PF14322"/>
    </source>
</evidence>